<evidence type="ECO:0000256" key="1">
    <source>
        <dbReference type="SAM" id="SignalP"/>
    </source>
</evidence>
<name>A0A4C1ZP40_EUMVA</name>
<feature type="chain" id="PRO_5020022585" evidence="1">
    <location>
        <begin position="18"/>
        <end position="210"/>
    </location>
</feature>
<reference evidence="2 3" key="1">
    <citation type="journal article" date="2019" name="Commun. Biol.">
        <title>The bagworm genome reveals a unique fibroin gene that provides high tensile strength.</title>
        <authorList>
            <person name="Kono N."/>
            <person name="Nakamura H."/>
            <person name="Ohtoshi R."/>
            <person name="Tomita M."/>
            <person name="Numata K."/>
            <person name="Arakawa K."/>
        </authorList>
    </citation>
    <scope>NUCLEOTIDE SEQUENCE [LARGE SCALE GENOMIC DNA]</scope>
</reference>
<comment type="caution">
    <text evidence="2">The sequence shown here is derived from an EMBL/GenBank/DDBJ whole genome shotgun (WGS) entry which is preliminary data.</text>
</comment>
<organism evidence="2 3">
    <name type="scientific">Eumeta variegata</name>
    <name type="common">Bagworm moth</name>
    <name type="synonym">Eumeta japonica</name>
    <dbReference type="NCBI Taxonomy" id="151549"/>
    <lineage>
        <taxon>Eukaryota</taxon>
        <taxon>Metazoa</taxon>
        <taxon>Ecdysozoa</taxon>
        <taxon>Arthropoda</taxon>
        <taxon>Hexapoda</taxon>
        <taxon>Insecta</taxon>
        <taxon>Pterygota</taxon>
        <taxon>Neoptera</taxon>
        <taxon>Endopterygota</taxon>
        <taxon>Lepidoptera</taxon>
        <taxon>Glossata</taxon>
        <taxon>Ditrysia</taxon>
        <taxon>Tineoidea</taxon>
        <taxon>Psychidae</taxon>
        <taxon>Oiketicinae</taxon>
        <taxon>Eumeta</taxon>
    </lineage>
</organism>
<keyword evidence="1" id="KW-0732">Signal</keyword>
<sequence length="210" mass="23214">MMHSTTTHLLFVCYLRAVDFTNKFSTVTRVNNTITISNTRTTEPVQWRTQFGVTSGEGVCECVSPAEYFKAGLLIYIKAERLIKNEGNLVKDAAIRIARAGGRDPESASPAPVRAIVPHISTRIWVMSSTTKGDARRTASDKSGHPSVRVPLITAALAGPPFGSALNTLWPNCNFLLLRCPERKHTFGVISEQSRPHFDEIKREYELVAA</sequence>
<evidence type="ECO:0000313" key="3">
    <source>
        <dbReference type="Proteomes" id="UP000299102"/>
    </source>
</evidence>
<dbReference type="EMBL" id="BGZK01001922">
    <property type="protein sequence ID" value="GBP88315.1"/>
    <property type="molecule type" value="Genomic_DNA"/>
</dbReference>
<evidence type="ECO:0000313" key="2">
    <source>
        <dbReference type="EMBL" id="GBP88315.1"/>
    </source>
</evidence>
<gene>
    <name evidence="2" type="ORF">EVAR_63596_1</name>
</gene>
<accession>A0A4C1ZP40</accession>
<dbReference type="AlphaFoldDB" id="A0A4C1ZP40"/>
<keyword evidence="3" id="KW-1185">Reference proteome</keyword>
<dbReference type="Proteomes" id="UP000299102">
    <property type="component" value="Unassembled WGS sequence"/>
</dbReference>
<proteinExistence type="predicted"/>
<protein>
    <submittedName>
        <fullName evidence="2">Uncharacterized protein</fullName>
    </submittedName>
</protein>
<feature type="signal peptide" evidence="1">
    <location>
        <begin position="1"/>
        <end position="17"/>
    </location>
</feature>